<dbReference type="InterPro" id="IPR050249">
    <property type="entry name" value="Pseudomonas-type_ThrB"/>
</dbReference>
<sequence>MKKTVLTILQNYPLSAVKKIQPIAIGWVNKNFYITTDQGDYVLQRLAPVFDERTIEDIALVVAHLNNKKVPTLKLTKTKRGGWHHKHDGHLWKLMQAIKGETHEEIRSDKMAYEAGRALGEFIQGMKDFNSKQLKNPLRLHQTAQVYAAYLKIYSQLTEQEKNTALLSCFSYIKEQLPQMMLPESLPQSIVHGDPKISNIIFQGEHACCMIDLDTCMLHTPLVDIGDAMWSWCGQAEDCLENTFSLSRFKEALRGLTLSLELSADEKKYIYQALQMITLELASRFAKDIVEDAYFGWNQNKYSSRSQHNQARVRSLVHLSLDMCAKKEAIEKIVFPQN</sequence>
<dbReference type="PANTHER" id="PTHR21064:SF5">
    <property type="entry name" value="SLR1880 PROTEIN"/>
    <property type="match status" value="1"/>
</dbReference>
<proteinExistence type="predicted"/>
<dbReference type="Proteomes" id="UP000176420">
    <property type="component" value="Unassembled WGS sequence"/>
</dbReference>
<dbReference type="InterPro" id="IPR011009">
    <property type="entry name" value="Kinase-like_dom_sf"/>
</dbReference>
<evidence type="ECO:0000259" key="1">
    <source>
        <dbReference type="Pfam" id="PF01636"/>
    </source>
</evidence>
<dbReference type="InterPro" id="IPR002575">
    <property type="entry name" value="Aminoglycoside_PTrfase"/>
</dbReference>
<feature type="domain" description="Aminoglycoside phosphotransferase" evidence="1">
    <location>
        <begin position="19"/>
        <end position="236"/>
    </location>
</feature>
<reference evidence="2 3" key="1">
    <citation type="journal article" date="2016" name="Nat. Commun.">
        <title>Thousands of microbial genomes shed light on interconnected biogeochemical processes in an aquifer system.</title>
        <authorList>
            <person name="Anantharaman K."/>
            <person name="Brown C.T."/>
            <person name="Hug L.A."/>
            <person name="Sharon I."/>
            <person name="Castelle C.J."/>
            <person name="Probst A.J."/>
            <person name="Thomas B.C."/>
            <person name="Singh A."/>
            <person name="Wilkins M.J."/>
            <person name="Karaoz U."/>
            <person name="Brodie E.L."/>
            <person name="Williams K.H."/>
            <person name="Hubbard S.S."/>
            <person name="Banfield J.F."/>
        </authorList>
    </citation>
    <scope>NUCLEOTIDE SEQUENCE [LARGE SCALE GENOMIC DNA]</scope>
</reference>
<gene>
    <name evidence="2" type="ORF">A2319_02370</name>
</gene>
<accession>A0A1G2BFW8</accession>
<dbReference type="SUPFAM" id="SSF56112">
    <property type="entry name" value="Protein kinase-like (PK-like)"/>
    <property type="match status" value="1"/>
</dbReference>
<evidence type="ECO:0000313" key="3">
    <source>
        <dbReference type="Proteomes" id="UP000176420"/>
    </source>
</evidence>
<dbReference type="Gene3D" id="3.90.1200.10">
    <property type="match status" value="1"/>
</dbReference>
<dbReference type="Pfam" id="PF01636">
    <property type="entry name" value="APH"/>
    <property type="match status" value="1"/>
</dbReference>
<evidence type="ECO:0000313" key="2">
    <source>
        <dbReference type="EMBL" id="OGY88044.1"/>
    </source>
</evidence>
<dbReference type="EMBL" id="MHKI01000005">
    <property type="protein sequence ID" value="OGY88044.1"/>
    <property type="molecule type" value="Genomic_DNA"/>
</dbReference>
<name>A0A1G2BFW8_9BACT</name>
<dbReference type="AlphaFoldDB" id="A0A1G2BFW8"/>
<dbReference type="PANTHER" id="PTHR21064">
    <property type="entry name" value="AMINOGLYCOSIDE PHOSPHOTRANSFERASE DOMAIN-CONTAINING PROTEIN-RELATED"/>
    <property type="match status" value="1"/>
</dbReference>
<dbReference type="Gene3D" id="3.30.200.20">
    <property type="entry name" value="Phosphorylase Kinase, domain 1"/>
    <property type="match status" value="1"/>
</dbReference>
<protein>
    <recommendedName>
        <fullName evidence="1">Aminoglycoside phosphotransferase domain-containing protein</fullName>
    </recommendedName>
</protein>
<organism evidence="2 3">
    <name type="scientific">Candidatus Kerfeldbacteria bacterium RIFOXYB2_FULL_38_14</name>
    <dbReference type="NCBI Taxonomy" id="1798547"/>
    <lineage>
        <taxon>Bacteria</taxon>
        <taxon>Candidatus Kerfeldiibacteriota</taxon>
    </lineage>
</organism>
<comment type="caution">
    <text evidence="2">The sequence shown here is derived from an EMBL/GenBank/DDBJ whole genome shotgun (WGS) entry which is preliminary data.</text>
</comment>